<dbReference type="InterPro" id="IPR041682">
    <property type="entry name" value="AAA_14"/>
</dbReference>
<evidence type="ECO:0000313" key="4">
    <source>
        <dbReference type="Proteomes" id="UP000647172"/>
    </source>
</evidence>
<evidence type="ECO:0000313" key="3">
    <source>
        <dbReference type="EMBL" id="GIE52768.1"/>
    </source>
</evidence>
<name>A0A919JL15_9ACTN</name>
<dbReference type="InterPro" id="IPR025420">
    <property type="entry name" value="DUF4143"/>
</dbReference>
<keyword evidence="4" id="KW-1185">Reference proteome</keyword>
<evidence type="ECO:0000259" key="2">
    <source>
        <dbReference type="Pfam" id="PF13635"/>
    </source>
</evidence>
<dbReference type="Proteomes" id="UP000647172">
    <property type="component" value="Unassembled WGS sequence"/>
</dbReference>
<proteinExistence type="predicted"/>
<organism evidence="3 4">
    <name type="scientific">Actinoplanes nipponensis</name>
    <dbReference type="NCBI Taxonomy" id="135950"/>
    <lineage>
        <taxon>Bacteria</taxon>
        <taxon>Bacillati</taxon>
        <taxon>Actinomycetota</taxon>
        <taxon>Actinomycetes</taxon>
        <taxon>Micromonosporales</taxon>
        <taxon>Micromonosporaceae</taxon>
        <taxon>Actinoplanes</taxon>
    </lineage>
</organism>
<dbReference type="SUPFAM" id="SSF52540">
    <property type="entry name" value="P-loop containing nucleoside triphosphate hydrolases"/>
    <property type="match status" value="1"/>
</dbReference>
<accession>A0A919JL15</accession>
<feature type="domain" description="DUF4143" evidence="2">
    <location>
        <begin position="195"/>
        <end position="373"/>
    </location>
</feature>
<dbReference type="InterPro" id="IPR027417">
    <property type="entry name" value="P-loop_NTPase"/>
</dbReference>
<dbReference type="Pfam" id="PF13635">
    <property type="entry name" value="DUF4143"/>
    <property type="match status" value="1"/>
</dbReference>
<dbReference type="PANTHER" id="PTHR43566:SF2">
    <property type="entry name" value="DUF4143 DOMAIN-CONTAINING PROTEIN"/>
    <property type="match status" value="1"/>
</dbReference>
<dbReference type="EMBL" id="BOMQ01000074">
    <property type="protein sequence ID" value="GIE52768.1"/>
    <property type="molecule type" value="Genomic_DNA"/>
</dbReference>
<comment type="caution">
    <text evidence="3">The sequence shown here is derived from an EMBL/GenBank/DDBJ whole genome shotgun (WGS) entry which is preliminary data.</text>
</comment>
<dbReference type="AlphaFoldDB" id="A0A919JL15"/>
<dbReference type="PANTHER" id="PTHR43566">
    <property type="entry name" value="CONSERVED PROTEIN"/>
    <property type="match status" value="1"/>
</dbReference>
<feature type="domain" description="AAA" evidence="1">
    <location>
        <begin position="22"/>
        <end position="130"/>
    </location>
</feature>
<gene>
    <name evidence="3" type="ORF">Ani05nite_63020</name>
</gene>
<dbReference type="Pfam" id="PF13173">
    <property type="entry name" value="AAA_14"/>
    <property type="match status" value="1"/>
</dbReference>
<dbReference type="RefSeq" id="WP_203774428.1">
    <property type="nucleotide sequence ID" value="NZ_BAAAYJ010000108.1"/>
</dbReference>
<sequence>MLPYQLRAVDQELDELLGGLPAISLEGPKGVGKTATAQRRAATAFAMDDATQRELLTADPQRLDRAPAPVLIDEWQREPAVWDFVRRSVDRNPAPARFLLTGSATPTSAPTHSGAGRIVQLRMRPMSLAERALAEPTVSLRELLTGRRPAVGGGTALSLVDYAEEIVRSGFPAIRQLPPRARRAQLDGYLNRIVERDFPEQGHLVRRPDTLRGWLAAYAAATATTSSYNAILDAATPGETNKPAKTTTTAYRDVLSQLWLLDPVPGWLPSRSAFSRLGAAPKHHLADPALAARLLGVDVPALLDDSAPNAPVRRPGPLLGALFESLVTLSVRVYAQVAEATVHHLRTWDSRHEVDLIIQRADQRVVALEVKLSPSVSDDDVRHLTWLRRQLGDDLLDAAVITTGSEAYRRADGIAVIPLCLLEP</sequence>
<protein>
    <submittedName>
        <fullName evidence="3">ATPase AAA</fullName>
    </submittedName>
</protein>
<evidence type="ECO:0000259" key="1">
    <source>
        <dbReference type="Pfam" id="PF13173"/>
    </source>
</evidence>
<reference evidence="3" key="1">
    <citation type="submission" date="2021-01" db="EMBL/GenBank/DDBJ databases">
        <title>Whole genome shotgun sequence of Actinoplanes nipponensis NBRC 14063.</title>
        <authorList>
            <person name="Komaki H."/>
            <person name="Tamura T."/>
        </authorList>
    </citation>
    <scope>NUCLEOTIDE SEQUENCE</scope>
    <source>
        <strain evidence="3">NBRC 14063</strain>
    </source>
</reference>